<comment type="subcellular location">
    <subcellularLocation>
        <location evidence="1 10">Endoplasmic reticulum membrane</location>
        <topology evidence="1 10">Multi-pass membrane protein</topology>
    </subcellularLocation>
</comment>
<gene>
    <name evidence="12" type="ORF">Agabi119p4_1166</name>
</gene>
<dbReference type="PANTHER" id="PTHR22760">
    <property type="entry name" value="GLYCOSYLTRANSFERASE"/>
    <property type="match status" value="1"/>
</dbReference>
<evidence type="ECO:0000256" key="7">
    <source>
        <dbReference type="ARBA" id="ARBA00022824"/>
    </source>
</evidence>
<keyword evidence="4 10" id="KW-0328">Glycosyltransferase</keyword>
<evidence type="ECO:0000313" key="13">
    <source>
        <dbReference type="Proteomes" id="UP000629468"/>
    </source>
</evidence>
<feature type="transmembrane region" description="Helical" evidence="10">
    <location>
        <begin position="126"/>
        <end position="149"/>
    </location>
</feature>
<evidence type="ECO:0000256" key="1">
    <source>
        <dbReference type="ARBA" id="ARBA00004477"/>
    </source>
</evidence>
<name>A0A8H7FC59_AGABI</name>
<dbReference type="InterPro" id="IPR005599">
    <property type="entry name" value="GPI_mannosylTrfase"/>
</dbReference>
<keyword evidence="6 10" id="KW-0812">Transmembrane</keyword>
<dbReference type="EMBL" id="JABXXO010000001">
    <property type="protein sequence ID" value="KAF7785001.1"/>
    <property type="molecule type" value="Genomic_DNA"/>
</dbReference>
<feature type="transmembrane region" description="Helical" evidence="10">
    <location>
        <begin position="309"/>
        <end position="327"/>
    </location>
</feature>
<feature type="transmembrane region" description="Helical" evidence="10">
    <location>
        <begin position="169"/>
        <end position="196"/>
    </location>
</feature>
<evidence type="ECO:0000256" key="11">
    <source>
        <dbReference type="SAM" id="MobiDB-lite"/>
    </source>
</evidence>
<evidence type="ECO:0000256" key="8">
    <source>
        <dbReference type="ARBA" id="ARBA00022989"/>
    </source>
</evidence>
<accession>A0A8H7FC59</accession>
<keyword evidence="5" id="KW-0808">Transferase</keyword>
<feature type="transmembrane region" description="Helical" evidence="10">
    <location>
        <begin position="413"/>
        <end position="438"/>
    </location>
</feature>
<organism evidence="12 13">
    <name type="scientific">Agaricus bisporus var. burnettii</name>
    <dbReference type="NCBI Taxonomy" id="192524"/>
    <lineage>
        <taxon>Eukaryota</taxon>
        <taxon>Fungi</taxon>
        <taxon>Dikarya</taxon>
        <taxon>Basidiomycota</taxon>
        <taxon>Agaricomycotina</taxon>
        <taxon>Agaricomycetes</taxon>
        <taxon>Agaricomycetidae</taxon>
        <taxon>Agaricales</taxon>
        <taxon>Agaricineae</taxon>
        <taxon>Agaricaceae</taxon>
        <taxon>Agaricus</taxon>
    </lineage>
</organism>
<evidence type="ECO:0000256" key="5">
    <source>
        <dbReference type="ARBA" id="ARBA00022679"/>
    </source>
</evidence>
<feature type="compositionally biased region" description="Basic and acidic residues" evidence="11">
    <location>
        <begin position="1259"/>
        <end position="1272"/>
    </location>
</feature>
<evidence type="ECO:0000256" key="3">
    <source>
        <dbReference type="ARBA" id="ARBA00007063"/>
    </source>
</evidence>
<keyword evidence="8 10" id="KW-1133">Transmembrane helix</keyword>
<feature type="region of interest" description="Disordered" evidence="11">
    <location>
        <begin position="1"/>
        <end position="22"/>
    </location>
</feature>
<feature type="transmembrane region" description="Helical" evidence="10">
    <location>
        <begin position="348"/>
        <end position="366"/>
    </location>
</feature>
<dbReference type="GO" id="GO:0006487">
    <property type="term" value="P:protein N-linked glycosylation"/>
    <property type="evidence" value="ECO:0007669"/>
    <property type="project" value="TreeGrafter"/>
</dbReference>
<comment type="pathway">
    <text evidence="2">Protein modification; protein glycosylation.</text>
</comment>
<evidence type="ECO:0000256" key="4">
    <source>
        <dbReference type="ARBA" id="ARBA00022676"/>
    </source>
</evidence>
<feature type="transmembrane region" description="Helical" evidence="10">
    <location>
        <begin position="372"/>
        <end position="392"/>
    </location>
</feature>
<evidence type="ECO:0000256" key="10">
    <source>
        <dbReference type="RuleBase" id="RU363075"/>
    </source>
</evidence>
<comment type="caution">
    <text evidence="12">The sequence shown here is derived from an EMBL/GenBank/DDBJ whole genome shotgun (WGS) entry which is preliminary data.</text>
</comment>
<evidence type="ECO:0000256" key="9">
    <source>
        <dbReference type="ARBA" id="ARBA00023136"/>
    </source>
</evidence>
<dbReference type="Proteomes" id="UP000629468">
    <property type="component" value="Unassembled WGS sequence"/>
</dbReference>
<evidence type="ECO:0000256" key="2">
    <source>
        <dbReference type="ARBA" id="ARBA00004922"/>
    </source>
</evidence>
<reference evidence="12 13" key="1">
    <citation type="journal article" name="Sci. Rep.">
        <title>Telomere-to-telomere assembled and centromere annotated genomes of the two main subspecies of the button mushroom Agaricus bisporus reveal especially polymorphic chromosome ends.</title>
        <authorList>
            <person name="Sonnenberg A.S.M."/>
            <person name="Sedaghat-Telgerd N."/>
            <person name="Lavrijssen B."/>
            <person name="Ohm R.A."/>
            <person name="Hendrickx P.M."/>
            <person name="Scholtmeijer K."/>
            <person name="Baars J.J.P."/>
            <person name="van Peer A."/>
        </authorList>
    </citation>
    <scope>NUCLEOTIDE SEQUENCE [LARGE SCALE GENOMIC DNA]</scope>
    <source>
        <strain evidence="12 13">H119_p4</strain>
    </source>
</reference>
<feature type="compositionally biased region" description="Polar residues" evidence="11">
    <location>
        <begin position="1330"/>
        <end position="1344"/>
    </location>
</feature>
<dbReference type="UniPathway" id="UPA00378"/>
<sequence length="1360" mass="152469">MSSNIQTLRFRGPAKKESKAPLETRHTGILQDQLRRAQRRPWVPSFSAAFRIMLLVRVSSAMFSNIDDCDEVYNFWEPLHLFARGYGFQTWEVAPQYALRSWAYILLHSFPVKLVKLLLGNDKRPAFFAVRCSLAIVSTVAECTFYRAVVSKVNDRVGRYLFFMMLFNVGMWNASTALLPSSFAMYTTAMAMAYALEPASVNNHRRTLAATLYFALEELFIFGGDQVASEVKAKWFMQRCRGFLSAFLAASLIFVPVIIIDSWVYGKFTMVPWNIIKYNIFGGAKRGPDLYGTSPWHYYIGNLLVNFNYMLPLALVSWPALAVTYVIDRKRLGFFTPKNDQSSPFTLLALRLMPFYLWLAILTAQAHKEERFMFPAYPLLCFNAAVTLYLSRGWMEVAFIKVTKSPYQAAQTLLFRNFTLSIVVGTSFLSLCRILAMWEYYHAPMTVASVFEDTELPQLLNDTGLLPRFPRGTPEEDIPAIDLTPVKYFDLTLCLGKEWHRFPSHFLVPTGIRVNFIKSDFDGQLPRHFEEANFSAGASWWPRPATRYVPNDVNDLNKEVLSRYVPLESCDYLIDLDYPLHPVESILEPRYVSQNATWEQCYLADNISTVNMTTRTRQSTLRPPPSSPSLAALLEVEPPSPILSPSDRPPSRTSGEIPILLFGSSRATAAPPDEQDQSVFSTPISSPRTCRFSSKPILRVAGFESGGGPPLSTGIFLERVVETDLAFDVFGRCKLKSEKERRLSLCWSSSLSTGDFIRDGIDAPKQSPNMSEHDIELYNDSWLDARNCNNFSKPPGIEFSPENSGVEHPSSWLRHGPHSDTIGTLYIQDSRFADAPLEDCSLVMYASSPASSSNLNHHKRSYSVPATRGYPVSGFGSGEVTLIDSCVGEASSAHDTAALGSIPSLSTRPAIHAACPSPTLRRELHGLVPWDPSLSGSQLQIIPGDRDTGRILTGSTNDGFPETHASSTDESFFSSLSSYIPRHLEFPFFQSPQTRSANTKTTFQSPLHCNYQWLQNITIGLVIDQEGFRSIEPTFEKVGVRRVCLESGNKDLDVAMFAPTMKQAYRFHYAPFEGLPILRRLIINGDESHDFLSRQAYLGLKSSGMYIVHGTEVASSAAGALGSSVDDALEIAHAGDRTQEQSKLYWWFEYSIEDRKADQPGRSLDGERVLIPLMFTCSPGLVHPSQGKKIKLIHIVRKSVTPKLVAERQPSYRRSETRIAALPAPRAPFPSKTSVGNRPAQQHFAKSQAWNSHRRSHSNPREHKLPDVRAKISLDSLNGDPSNSTGVDSDLKSTHRRRASSAEVHTGPRFIIPPSRLRQLLEEDRDDQDTQGGASFNKPVSSRPSDFFPLKPSPKFVVHR</sequence>
<comment type="similarity">
    <text evidence="3 10">Belongs to the glycosyltransferase 22 family.</text>
</comment>
<dbReference type="PANTHER" id="PTHR22760:SF2">
    <property type="entry name" value="ALPHA-1,2-MANNOSYLTRANSFERASE ALG9"/>
    <property type="match status" value="1"/>
</dbReference>
<dbReference type="GO" id="GO:0000026">
    <property type="term" value="F:alpha-1,2-mannosyltransferase activity"/>
    <property type="evidence" value="ECO:0007669"/>
    <property type="project" value="TreeGrafter"/>
</dbReference>
<dbReference type="GO" id="GO:0005789">
    <property type="term" value="C:endoplasmic reticulum membrane"/>
    <property type="evidence" value="ECO:0007669"/>
    <property type="project" value="UniProtKB-SubCell"/>
</dbReference>
<feature type="region of interest" description="Disordered" evidence="11">
    <location>
        <begin position="1224"/>
        <end position="1360"/>
    </location>
</feature>
<feature type="compositionally biased region" description="Polar residues" evidence="11">
    <location>
        <begin position="1231"/>
        <end position="1251"/>
    </location>
</feature>
<dbReference type="Pfam" id="PF03901">
    <property type="entry name" value="Glyco_transf_22"/>
    <property type="match status" value="1"/>
</dbReference>
<evidence type="ECO:0000313" key="12">
    <source>
        <dbReference type="EMBL" id="KAF7785001.1"/>
    </source>
</evidence>
<proteinExistence type="inferred from homology"/>
<dbReference type="EC" id="2.4.1.-" evidence="10"/>
<evidence type="ECO:0000256" key="6">
    <source>
        <dbReference type="ARBA" id="ARBA00022692"/>
    </source>
</evidence>
<feature type="compositionally biased region" description="Polar residues" evidence="11">
    <location>
        <begin position="1275"/>
        <end position="1287"/>
    </location>
</feature>
<keyword evidence="7 10" id="KW-0256">Endoplasmic reticulum</keyword>
<protein>
    <recommendedName>
        <fullName evidence="10">Mannosyltransferase</fullName>
        <ecNumber evidence="10">2.4.1.-</ecNumber>
    </recommendedName>
</protein>
<keyword evidence="9 10" id="KW-0472">Membrane</keyword>
<feature type="transmembrane region" description="Helical" evidence="10">
    <location>
        <begin position="242"/>
        <end position="265"/>
    </location>
</feature>